<dbReference type="eggNOG" id="ENOG502TIMQ">
    <property type="taxonomic scope" value="Eukaryota"/>
</dbReference>
<dbReference type="Proteomes" id="UP000008549">
    <property type="component" value="Unassembled WGS sequence"/>
</dbReference>
<sequence>MFSLPLGQSSEIVCDLRRPAEHSKAIEKRESIERDAAIPNRNNNAPDPPLIEDQDQEDQREVVDHSAMEPENVMRVVRNHDHRHEQLEAAREQHEAAARRLGQAIVDNGGEEASMRQREAARAMRQAIVVNDDEDGRIRRQQRQIPPRRRARDEAEARMRLREAARAMRQAIVANDDADDRIRRQQIPIPPRRRVPDRREMPIQQAIHRAQYAIEAQQEQQKKTECSFCNTLILNTEFVEHLTPCATEHGIVGTQKNLPLYNFLSNSWTLDQEFYKMRQGLEIEYLEACRDPSKISDMHCIKCPTWRDHNAGGCMSNLQKAAFLHHTDRILNLYMAHYEISLELKKDRGVEEINAKHIADFGSVEEYLNSNPVNLESEHSREGVRHETLEKQNVERDKFIQEEMDKNRAAYARMKEMVIRYALRKCSEMVVYLGQNKDRSDIGQVLAYRKCLRDEGYEAASRLERAEQGEVDDWFGGWRGERNEDVRNAGPDPEDYPWMENDEFVNANEELRRGQVLLDMWNNANVVEDDDPIIEEDDDAVMAEAPLNQDQPI</sequence>
<dbReference type="OMA" id="WMENDEF"/>
<keyword evidence="4" id="KW-1185">Reference proteome</keyword>
<reference evidence="3 4" key="2">
    <citation type="journal article" date="2011" name="PLoS Genet.">
        <title>Caenorhabditis briggsae recombinant inbred line genotypes reveal inter-strain incompatibility and the evolution of recombination.</title>
        <authorList>
            <person name="Ross J.A."/>
            <person name="Koboldt D.C."/>
            <person name="Staisch J.E."/>
            <person name="Chamberlin H.M."/>
            <person name="Gupta B.P."/>
            <person name="Miller R.D."/>
            <person name="Baird S.E."/>
            <person name="Haag E.S."/>
        </authorList>
    </citation>
    <scope>NUCLEOTIDE SEQUENCE [LARGE SCALE GENOMIC DNA]</scope>
    <source>
        <strain evidence="3 4">AF16</strain>
    </source>
</reference>
<accession>A8X4Z0</accession>
<dbReference type="CTD" id="8587689"/>
<dbReference type="GeneID" id="8587689"/>
<evidence type="ECO:0000256" key="2">
    <source>
        <dbReference type="SAM" id="MobiDB-lite"/>
    </source>
</evidence>
<feature type="compositionally biased region" description="Basic and acidic residues" evidence="2">
    <location>
        <begin position="22"/>
        <end position="36"/>
    </location>
</feature>
<dbReference type="AlphaFoldDB" id="A8X4Z0"/>
<evidence type="ECO:0000313" key="3">
    <source>
        <dbReference type="EMBL" id="CAP27700.1"/>
    </source>
</evidence>
<dbReference type="STRING" id="6238.A8X4Z0"/>
<dbReference type="FunCoup" id="A8X4Z0">
    <property type="interactions" value="905"/>
</dbReference>
<protein>
    <submittedName>
        <fullName evidence="3">Protein CBG07347</fullName>
    </submittedName>
</protein>
<feature type="region of interest" description="Disordered" evidence="2">
    <location>
        <begin position="22"/>
        <end position="59"/>
    </location>
</feature>
<dbReference type="HOGENOM" id="CLU_492784_0_0_1"/>
<dbReference type="InParanoid" id="A8X4Z0"/>
<name>A8X4Z0_CAEBR</name>
<dbReference type="RefSeq" id="XP_002645690.1">
    <property type="nucleotide sequence ID" value="XM_002645644.1"/>
</dbReference>
<dbReference type="WormBase" id="CBG07347">
    <property type="protein sequence ID" value="CBP45167"/>
    <property type="gene ID" value="WBGene00029419"/>
    <property type="gene designation" value="Cbr-ekl-5"/>
</dbReference>
<reference evidence="3 4" key="1">
    <citation type="journal article" date="2003" name="PLoS Biol.">
        <title>The genome sequence of Caenorhabditis briggsae: a platform for comparative genomics.</title>
        <authorList>
            <person name="Stein L.D."/>
            <person name="Bao Z."/>
            <person name="Blasiar D."/>
            <person name="Blumenthal T."/>
            <person name="Brent M.R."/>
            <person name="Chen N."/>
            <person name="Chinwalla A."/>
            <person name="Clarke L."/>
            <person name="Clee C."/>
            <person name="Coghlan A."/>
            <person name="Coulson A."/>
            <person name="D'Eustachio P."/>
            <person name="Fitch D.H."/>
            <person name="Fulton L.A."/>
            <person name="Fulton R.E."/>
            <person name="Griffiths-Jones S."/>
            <person name="Harris T.W."/>
            <person name="Hillier L.W."/>
            <person name="Kamath R."/>
            <person name="Kuwabara P.E."/>
            <person name="Mardis E.R."/>
            <person name="Marra M.A."/>
            <person name="Miner T.L."/>
            <person name="Minx P."/>
            <person name="Mullikin J.C."/>
            <person name="Plumb R.W."/>
            <person name="Rogers J."/>
            <person name="Schein J.E."/>
            <person name="Sohrmann M."/>
            <person name="Spieth J."/>
            <person name="Stajich J.E."/>
            <person name="Wei C."/>
            <person name="Willey D."/>
            <person name="Wilson R.K."/>
            <person name="Durbin R."/>
            <person name="Waterston R.H."/>
        </authorList>
    </citation>
    <scope>NUCLEOTIDE SEQUENCE [LARGE SCALE GENOMIC DNA]</scope>
    <source>
        <strain evidence="3 4">AF16</strain>
    </source>
</reference>
<keyword evidence="1" id="KW-0175">Coiled coil</keyword>
<proteinExistence type="predicted"/>
<gene>
    <name evidence="5" type="primary">ekl-5</name>
    <name evidence="3 5" type="ORF">CBG07347</name>
    <name evidence="3" type="ORF">CBG_07347</name>
</gene>
<dbReference type="EMBL" id="HE601041">
    <property type="protein sequence ID" value="CAP27700.1"/>
    <property type="molecule type" value="Genomic_DNA"/>
</dbReference>
<evidence type="ECO:0000313" key="4">
    <source>
        <dbReference type="Proteomes" id="UP000008549"/>
    </source>
</evidence>
<evidence type="ECO:0000313" key="5">
    <source>
        <dbReference type="WormBase" id="CBG07347"/>
    </source>
</evidence>
<dbReference type="KEGG" id="cbr:CBG_07347"/>
<evidence type="ECO:0000256" key="1">
    <source>
        <dbReference type="SAM" id="Coils"/>
    </source>
</evidence>
<organism evidence="3 4">
    <name type="scientific">Caenorhabditis briggsae</name>
    <dbReference type="NCBI Taxonomy" id="6238"/>
    <lineage>
        <taxon>Eukaryota</taxon>
        <taxon>Metazoa</taxon>
        <taxon>Ecdysozoa</taxon>
        <taxon>Nematoda</taxon>
        <taxon>Chromadorea</taxon>
        <taxon>Rhabditida</taxon>
        <taxon>Rhabditina</taxon>
        <taxon>Rhabditomorpha</taxon>
        <taxon>Rhabditoidea</taxon>
        <taxon>Rhabditidae</taxon>
        <taxon>Peloderinae</taxon>
        <taxon>Caenorhabditis</taxon>
    </lineage>
</organism>
<feature type="coiled-coil region" evidence="1">
    <location>
        <begin position="77"/>
        <end position="104"/>
    </location>
</feature>